<organism evidence="5">
    <name type="scientific">Cupriavidus pinatubonensis (strain JMP 134 / LMG 1197)</name>
    <name type="common">Cupriavidus necator (strain JMP 134)</name>
    <dbReference type="NCBI Taxonomy" id="264198"/>
    <lineage>
        <taxon>Bacteria</taxon>
        <taxon>Pseudomonadati</taxon>
        <taxon>Pseudomonadota</taxon>
        <taxon>Betaproteobacteria</taxon>
        <taxon>Burkholderiales</taxon>
        <taxon>Burkholderiaceae</taxon>
        <taxon>Cupriavidus</taxon>
    </lineage>
</organism>
<dbReference type="GO" id="GO:0007165">
    <property type="term" value="P:signal transduction"/>
    <property type="evidence" value="ECO:0007669"/>
    <property type="project" value="UniProtKB-KW"/>
</dbReference>
<dbReference type="InterPro" id="IPR004090">
    <property type="entry name" value="Chemotax_Me-accpt_rcpt"/>
</dbReference>
<evidence type="ECO:0000256" key="2">
    <source>
        <dbReference type="ARBA" id="ARBA00029447"/>
    </source>
</evidence>
<dbReference type="OrthoDB" id="9814866at2"/>
<dbReference type="SUPFAM" id="SSF58104">
    <property type="entry name" value="Methyl-accepting chemotaxis protein (MCP) signaling domain"/>
    <property type="match status" value="1"/>
</dbReference>
<dbReference type="GO" id="GO:0004888">
    <property type="term" value="F:transmembrane signaling receptor activity"/>
    <property type="evidence" value="ECO:0007669"/>
    <property type="project" value="InterPro"/>
</dbReference>
<dbReference type="KEGG" id="reu:Reut_A0771"/>
<dbReference type="PANTHER" id="PTHR43531:SF11">
    <property type="entry name" value="METHYL-ACCEPTING CHEMOTAXIS PROTEIN 3"/>
    <property type="match status" value="1"/>
</dbReference>
<dbReference type="InterPro" id="IPR004089">
    <property type="entry name" value="MCPsignal_dom"/>
</dbReference>
<dbReference type="EMBL" id="CP000090">
    <property type="protein sequence ID" value="AAZ60151.1"/>
    <property type="molecule type" value="Genomic_DNA"/>
</dbReference>
<dbReference type="GO" id="GO:0005886">
    <property type="term" value="C:plasma membrane"/>
    <property type="evidence" value="ECO:0007669"/>
    <property type="project" value="TreeGrafter"/>
</dbReference>
<dbReference type="Pfam" id="PF00015">
    <property type="entry name" value="MCPsignal"/>
    <property type="match status" value="1"/>
</dbReference>
<evidence type="ECO:0000256" key="1">
    <source>
        <dbReference type="ARBA" id="ARBA00022500"/>
    </source>
</evidence>
<accession>Q474N2</accession>
<dbReference type="GO" id="GO:0006935">
    <property type="term" value="P:chemotaxis"/>
    <property type="evidence" value="ECO:0007669"/>
    <property type="project" value="UniProtKB-KW"/>
</dbReference>
<dbReference type="PRINTS" id="PR00260">
    <property type="entry name" value="CHEMTRNSDUCR"/>
</dbReference>
<evidence type="ECO:0000259" key="4">
    <source>
        <dbReference type="PROSITE" id="PS50111"/>
    </source>
</evidence>
<gene>
    <name evidence="5" type="ordered locus">Reut_A0771</name>
</gene>
<dbReference type="STRING" id="264198.Reut_A0771"/>
<evidence type="ECO:0000313" key="5">
    <source>
        <dbReference type="EMBL" id="AAZ60151.1"/>
    </source>
</evidence>
<dbReference type="HOGENOM" id="CLU_047366_0_0_4"/>
<dbReference type="InterPro" id="IPR051310">
    <property type="entry name" value="MCP_chemotaxis"/>
</dbReference>
<dbReference type="eggNOG" id="COG0840">
    <property type="taxonomic scope" value="Bacteria"/>
</dbReference>
<reference evidence="5" key="1">
    <citation type="submission" date="2005-08" db="EMBL/GenBank/DDBJ databases">
        <title>Complete sequence of Chromosome1 of Ralstonia eutropha JMP134.</title>
        <authorList>
            <person name="Copeland A."/>
            <person name="Lucas S."/>
            <person name="Lapidus A."/>
            <person name="Barry K."/>
            <person name="Detter J.C."/>
            <person name="Glavina T."/>
            <person name="Hammon N."/>
            <person name="Israni S."/>
            <person name="Pitluck S."/>
            <person name="Goltsman E."/>
            <person name="Martinez M."/>
            <person name="Schmutz J."/>
            <person name="Larimer F."/>
            <person name="Land M."/>
            <person name="Lykidis A."/>
            <person name="Richardson P."/>
        </authorList>
    </citation>
    <scope>NUCLEOTIDE SEQUENCE</scope>
    <source>
        <strain evidence="5">JMP134</strain>
    </source>
</reference>
<sequence length="409" mass="44528">MPGGFFLCGDAIGLCSNPQHTLYAPKVRNDWHKSCHSPEARAPRHDQAPERIIIKGRKQLASADRIVELSHHVGRVADGKISGIAEINRETKFLALNALIEAARAGDAGRGFSVVASQVKQVSERISAITAELNSELAGSIAELTQLGDAMIRQMRDHQGQRFADMALNMIELIDRNLYERSCDVRWWATDAAIVAAAAQPEPSTCAWASKRLGVILDSYTVYLDLWVIDAQGRVLANGRPGTYGSVTGKMVSGVDWFRRAMGTASGQDYISHDIAVSRFLNQSEVATYATAIRADGKADGEPIGVLAIFFDWAPQADAVVKHVRLSQEEWRGTRCLLLDSGRRVIAASDGVGVLDEVFPLQDGNAPSGFYTDKAGRLVAFARTPGYETYPGMGWYGVIVHDHGQPPCH</sequence>
<feature type="domain" description="Methyl-accepting transducer" evidence="4">
    <location>
        <begin position="81"/>
        <end position="135"/>
    </location>
</feature>
<dbReference type="Gene3D" id="3.30.450.20">
    <property type="entry name" value="PAS domain"/>
    <property type="match status" value="1"/>
</dbReference>
<dbReference type="PANTHER" id="PTHR43531">
    <property type="entry name" value="PROTEIN ICFG"/>
    <property type="match status" value="1"/>
</dbReference>
<keyword evidence="3" id="KW-0807">Transducer</keyword>
<protein>
    <submittedName>
        <fullName evidence="5">Methyl-accepting chemotaxis sensory transducer</fullName>
    </submittedName>
</protein>
<dbReference type="AlphaFoldDB" id="Q474N2"/>
<keyword evidence="1" id="KW-0145">Chemotaxis</keyword>
<name>Q474N2_CUPPJ</name>
<comment type="similarity">
    <text evidence="2">Belongs to the methyl-accepting chemotaxis (MCP) protein family.</text>
</comment>
<dbReference type="Gene3D" id="1.10.287.950">
    <property type="entry name" value="Methyl-accepting chemotaxis protein"/>
    <property type="match status" value="1"/>
</dbReference>
<evidence type="ECO:0000256" key="3">
    <source>
        <dbReference type="PROSITE-ProRule" id="PRU00284"/>
    </source>
</evidence>
<dbReference type="PROSITE" id="PS50111">
    <property type="entry name" value="CHEMOTAXIS_TRANSDUC_2"/>
    <property type="match status" value="1"/>
</dbReference>
<proteinExistence type="inferred from homology"/>